<dbReference type="PANTHER" id="PTHR19288:SF93">
    <property type="entry name" value="FI11325P-RELATED"/>
    <property type="match status" value="1"/>
</dbReference>
<proteinExistence type="predicted"/>
<protein>
    <recommendedName>
        <fullName evidence="3">Phosphoglycolate phosphatase</fullName>
    </recommendedName>
</protein>
<comment type="caution">
    <text evidence="1">The sequence shown here is derived from an EMBL/GenBank/DDBJ whole genome shotgun (WGS) entry which is preliminary data.</text>
</comment>
<dbReference type="Proteomes" id="UP001217089">
    <property type="component" value="Unassembled WGS sequence"/>
</dbReference>
<name>A0ABQ9E1F7_TEGGR</name>
<dbReference type="InterPro" id="IPR023214">
    <property type="entry name" value="HAD_sf"/>
</dbReference>
<keyword evidence="2" id="KW-1185">Reference proteome</keyword>
<dbReference type="Pfam" id="PF13242">
    <property type="entry name" value="Hydrolase_like"/>
    <property type="match status" value="1"/>
</dbReference>
<sequence length="218" mass="24151">MQPFMELQNLIYILQDDVVCTAHTAALYLKNIDFKGKIYLVGNSNMAQELDEFGFNHTGLGPDPVEGMGQTDFFNTELDPEINCVLVGFDPYINYKKMVKGSSYARREGSTGSIVSAVEVPSRRKPLLIGKPNTIMFDILKKLHNIDPEKSIMIGDRCDTDIGFGNNCGMSTLLVLTGASSLDEVDGYTKSNDQDKKSLIPQYYTSKLGDFLNLVPSI</sequence>
<dbReference type="InterPro" id="IPR036412">
    <property type="entry name" value="HAD-like_sf"/>
</dbReference>
<reference evidence="1 2" key="1">
    <citation type="submission" date="2022-12" db="EMBL/GenBank/DDBJ databases">
        <title>Chromosome-level genome of Tegillarca granosa.</title>
        <authorList>
            <person name="Kim J."/>
        </authorList>
    </citation>
    <scope>NUCLEOTIDE SEQUENCE [LARGE SCALE GENOMIC DNA]</scope>
    <source>
        <strain evidence="1">Teg-2019</strain>
        <tissue evidence="1">Adductor muscle</tissue>
    </source>
</reference>
<evidence type="ECO:0000313" key="1">
    <source>
        <dbReference type="EMBL" id="KAJ8299299.1"/>
    </source>
</evidence>
<evidence type="ECO:0008006" key="3">
    <source>
        <dbReference type="Google" id="ProtNLM"/>
    </source>
</evidence>
<evidence type="ECO:0000313" key="2">
    <source>
        <dbReference type="Proteomes" id="UP001217089"/>
    </source>
</evidence>
<dbReference type="PANTHER" id="PTHR19288">
    <property type="entry name" value="4-NITROPHENYLPHOSPHATASE-RELATED"/>
    <property type="match status" value="1"/>
</dbReference>
<accession>A0ABQ9E1F7</accession>
<gene>
    <name evidence="1" type="ORF">KUTeg_023359</name>
</gene>
<dbReference type="EMBL" id="JARBDR010000921">
    <property type="protein sequence ID" value="KAJ8299299.1"/>
    <property type="molecule type" value="Genomic_DNA"/>
</dbReference>
<organism evidence="1 2">
    <name type="scientific">Tegillarca granosa</name>
    <name type="common">Malaysian cockle</name>
    <name type="synonym">Anadara granosa</name>
    <dbReference type="NCBI Taxonomy" id="220873"/>
    <lineage>
        <taxon>Eukaryota</taxon>
        <taxon>Metazoa</taxon>
        <taxon>Spiralia</taxon>
        <taxon>Lophotrochozoa</taxon>
        <taxon>Mollusca</taxon>
        <taxon>Bivalvia</taxon>
        <taxon>Autobranchia</taxon>
        <taxon>Pteriomorphia</taxon>
        <taxon>Arcoida</taxon>
        <taxon>Arcoidea</taxon>
        <taxon>Arcidae</taxon>
        <taxon>Tegillarca</taxon>
    </lineage>
</organism>
<dbReference type="Gene3D" id="3.40.50.1000">
    <property type="entry name" value="HAD superfamily/HAD-like"/>
    <property type="match status" value="2"/>
</dbReference>
<dbReference type="SUPFAM" id="SSF56784">
    <property type="entry name" value="HAD-like"/>
    <property type="match status" value="1"/>
</dbReference>